<feature type="region of interest" description="Disordered" evidence="1">
    <location>
        <begin position="146"/>
        <end position="212"/>
    </location>
</feature>
<dbReference type="AlphaFoldDB" id="G0MK91"/>
<dbReference type="STRING" id="135651.G0MK91"/>
<dbReference type="InParanoid" id="G0MK91"/>
<accession>G0MK91</accession>
<evidence type="ECO:0000256" key="1">
    <source>
        <dbReference type="SAM" id="MobiDB-lite"/>
    </source>
</evidence>
<keyword evidence="3" id="KW-1185">Reference proteome</keyword>
<name>G0MK91_CAEBE</name>
<reference evidence="3" key="1">
    <citation type="submission" date="2011-07" db="EMBL/GenBank/DDBJ databases">
        <authorList>
            <consortium name="Caenorhabditis brenneri Sequencing and Analysis Consortium"/>
            <person name="Wilson R.K."/>
        </authorList>
    </citation>
    <scope>NUCLEOTIDE SEQUENCE [LARGE SCALE GENOMIC DNA]</scope>
    <source>
        <strain evidence="3">PB2801</strain>
    </source>
</reference>
<proteinExistence type="predicted"/>
<evidence type="ECO:0000313" key="2">
    <source>
        <dbReference type="EMBL" id="EGT33712.1"/>
    </source>
</evidence>
<feature type="compositionally biased region" description="Basic and acidic residues" evidence="1">
    <location>
        <begin position="192"/>
        <end position="203"/>
    </location>
</feature>
<dbReference type="OrthoDB" id="2142683at2759"/>
<feature type="compositionally biased region" description="Basic and acidic residues" evidence="1">
    <location>
        <begin position="147"/>
        <end position="156"/>
    </location>
</feature>
<dbReference type="Proteomes" id="UP000008068">
    <property type="component" value="Unassembled WGS sequence"/>
</dbReference>
<protein>
    <submittedName>
        <fullName evidence="2">Uncharacterized protein</fullName>
    </submittedName>
</protein>
<dbReference type="EMBL" id="GL379798">
    <property type="protein sequence ID" value="EGT33712.1"/>
    <property type="molecule type" value="Genomic_DNA"/>
</dbReference>
<organism evidence="3">
    <name type="scientific">Caenorhabditis brenneri</name>
    <name type="common">Nematode worm</name>
    <dbReference type="NCBI Taxonomy" id="135651"/>
    <lineage>
        <taxon>Eukaryota</taxon>
        <taxon>Metazoa</taxon>
        <taxon>Ecdysozoa</taxon>
        <taxon>Nematoda</taxon>
        <taxon>Chromadorea</taxon>
        <taxon>Rhabditida</taxon>
        <taxon>Rhabditina</taxon>
        <taxon>Rhabditomorpha</taxon>
        <taxon>Rhabditoidea</taxon>
        <taxon>Rhabditidae</taxon>
        <taxon>Peloderinae</taxon>
        <taxon>Caenorhabditis</taxon>
    </lineage>
</organism>
<evidence type="ECO:0000313" key="3">
    <source>
        <dbReference type="Proteomes" id="UP000008068"/>
    </source>
</evidence>
<dbReference type="eggNOG" id="KOG4297">
    <property type="taxonomic scope" value="Eukaryota"/>
</dbReference>
<sequence length="212" mass="23261">MTGKWLDGSMLTYSNFDVGGGYPKKTESQIGAVFNGITFWSLVYEIRCNDATICVLYRAPKTQSLIFPSGGTKAPLLLVESVDQSSLYPSIGPKRNELETGEKVYLKPINISTNGMAGFSGQPIIMLNSYKRKVKVKPVIVSQTETEMSRNLKEKEETEDSMNMKAVQNGGGSNGNGSSPSLAEEMNSNSKAKREREENESVRSKTIQISRG</sequence>
<gene>
    <name evidence="2" type="ORF">CAEBREN_30461</name>
</gene>
<dbReference type="HOGENOM" id="CLU_1066470_0_0_1"/>